<dbReference type="Proteomes" id="UP001642360">
    <property type="component" value="Unassembled WGS sequence"/>
</dbReference>
<reference evidence="4 5" key="1">
    <citation type="submission" date="2024-02" db="EMBL/GenBank/DDBJ databases">
        <authorList>
            <person name="Vignale AGUSTIN F."/>
            <person name="Sosa J E."/>
            <person name="Modenutti C."/>
        </authorList>
    </citation>
    <scope>NUCLEOTIDE SEQUENCE [LARGE SCALE GENOMIC DNA]</scope>
</reference>
<evidence type="ECO:0000313" key="5">
    <source>
        <dbReference type="Proteomes" id="UP001642360"/>
    </source>
</evidence>
<keyword evidence="2" id="KW-0472">Membrane</keyword>
<evidence type="ECO:0000313" key="4">
    <source>
        <dbReference type="EMBL" id="CAK9161573.1"/>
    </source>
</evidence>
<evidence type="ECO:0000256" key="1">
    <source>
        <dbReference type="SAM" id="MobiDB-lite"/>
    </source>
</evidence>
<name>A0ABC8SXB2_9AQUA</name>
<feature type="region of interest" description="Disordered" evidence="1">
    <location>
        <begin position="69"/>
        <end position="96"/>
    </location>
</feature>
<dbReference type="PANTHER" id="PTHR37189:SF4">
    <property type="entry name" value="TRANSMEMBRANE PROTEIN"/>
    <property type="match status" value="1"/>
</dbReference>
<dbReference type="PANTHER" id="PTHR37189">
    <property type="entry name" value="CONCANAVALIN A-LIKE LECTIN/GLUCANASE DOMAIN-CONTAINING PROTEIN-RELATED"/>
    <property type="match status" value="1"/>
</dbReference>
<dbReference type="AlphaFoldDB" id="A0ABC8SXB2"/>
<evidence type="ECO:0000256" key="2">
    <source>
        <dbReference type="SAM" id="Phobius"/>
    </source>
</evidence>
<protein>
    <recommendedName>
        <fullName evidence="6">Transmembrane protein</fullName>
    </recommendedName>
</protein>
<evidence type="ECO:0000313" key="3">
    <source>
        <dbReference type="EMBL" id="CAK9147615.1"/>
    </source>
</evidence>
<keyword evidence="2" id="KW-1133">Transmembrane helix</keyword>
<feature type="transmembrane region" description="Helical" evidence="2">
    <location>
        <begin position="104"/>
        <end position="128"/>
    </location>
</feature>
<feature type="transmembrane region" description="Helical" evidence="2">
    <location>
        <begin position="7"/>
        <end position="24"/>
    </location>
</feature>
<feature type="compositionally biased region" description="Gly residues" evidence="1">
    <location>
        <begin position="83"/>
        <end position="96"/>
    </location>
</feature>
<keyword evidence="5" id="KW-1185">Reference proteome</keyword>
<organism evidence="4 5">
    <name type="scientific">Ilex paraguariensis</name>
    <name type="common">yerba mate</name>
    <dbReference type="NCBI Taxonomy" id="185542"/>
    <lineage>
        <taxon>Eukaryota</taxon>
        <taxon>Viridiplantae</taxon>
        <taxon>Streptophyta</taxon>
        <taxon>Embryophyta</taxon>
        <taxon>Tracheophyta</taxon>
        <taxon>Spermatophyta</taxon>
        <taxon>Magnoliopsida</taxon>
        <taxon>eudicotyledons</taxon>
        <taxon>Gunneridae</taxon>
        <taxon>Pentapetalae</taxon>
        <taxon>asterids</taxon>
        <taxon>campanulids</taxon>
        <taxon>Aquifoliales</taxon>
        <taxon>Aquifoliaceae</taxon>
        <taxon>Ilex</taxon>
    </lineage>
</organism>
<proteinExistence type="predicted"/>
<gene>
    <name evidence="3" type="ORF">ILEXP_LOCUS15526</name>
    <name evidence="4" type="ORF">ILEXP_LOCUS30380</name>
</gene>
<accession>A0ABC8SXB2</accession>
<comment type="caution">
    <text evidence="4">The sequence shown here is derived from an EMBL/GenBank/DDBJ whole genome shotgun (WGS) entry which is preliminary data.</text>
</comment>
<dbReference type="EMBL" id="CAUOFW020003702">
    <property type="protein sequence ID" value="CAK9161573.1"/>
    <property type="molecule type" value="Genomic_DNA"/>
</dbReference>
<dbReference type="EMBL" id="CAUOFW020001708">
    <property type="protein sequence ID" value="CAK9147615.1"/>
    <property type="molecule type" value="Genomic_DNA"/>
</dbReference>
<sequence>MENCWRYNVVLTLYLPLIAILTITQSKGRELRPSEHGLAHQQTLATTKQNDPEMLSFFSAAAPNVPLPEARNTSDQSWWSTTVGGGGSGGGRGSGGGGDHVRRALLVASLVCGVTGVVLLVVAAYVYVFRFKKQKRSSSTPSSDK</sequence>
<evidence type="ECO:0008006" key="6">
    <source>
        <dbReference type="Google" id="ProtNLM"/>
    </source>
</evidence>
<keyword evidence="2" id="KW-0812">Transmembrane</keyword>
<feature type="compositionally biased region" description="Polar residues" evidence="1">
    <location>
        <begin position="71"/>
        <end position="82"/>
    </location>
</feature>